<evidence type="ECO:0000313" key="3">
    <source>
        <dbReference type="Proteomes" id="UP001054945"/>
    </source>
</evidence>
<organism evidence="2 3">
    <name type="scientific">Caerostris extrusa</name>
    <name type="common">Bark spider</name>
    <name type="synonym">Caerostris bankana</name>
    <dbReference type="NCBI Taxonomy" id="172846"/>
    <lineage>
        <taxon>Eukaryota</taxon>
        <taxon>Metazoa</taxon>
        <taxon>Ecdysozoa</taxon>
        <taxon>Arthropoda</taxon>
        <taxon>Chelicerata</taxon>
        <taxon>Arachnida</taxon>
        <taxon>Araneae</taxon>
        <taxon>Araneomorphae</taxon>
        <taxon>Entelegynae</taxon>
        <taxon>Araneoidea</taxon>
        <taxon>Araneidae</taxon>
        <taxon>Caerostris</taxon>
    </lineage>
</organism>
<dbReference type="EMBL" id="BPLR01011909">
    <property type="protein sequence ID" value="GIY49873.1"/>
    <property type="molecule type" value="Genomic_DNA"/>
</dbReference>
<feature type="region of interest" description="Disordered" evidence="1">
    <location>
        <begin position="60"/>
        <end position="92"/>
    </location>
</feature>
<dbReference type="Proteomes" id="UP001054945">
    <property type="component" value="Unassembled WGS sequence"/>
</dbReference>
<comment type="caution">
    <text evidence="2">The sequence shown here is derived from an EMBL/GenBank/DDBJ whole genome shotgun (WGS) entry which is preliminary data.</text>
</comment>
<feature type="compositionally biased region" description="Basic residues" evidence="1">
    <location>
        <begin position="1"/>
        <end position="11"/>
    </location>
</feature>
<gene>
    <name evidence="2" type="ORF">CEXT_550741</name>
</gene>
<proteinExistence type="predicted"/>
<name>A0AAV4TTE0_CAEEX</name>
<feature type="compositionally biased region" description="Polar residues" evidence="1">
    <location>
        <begin position="78"/>
        <end position="89"/>
    </location>
</feature>
<dbReference type="AlphaFoldDB" id="A0AAV4TTE0"/>
<feature type="region of interest" description="Disordered" evidence="1">
    <location>
        <begin position="1"/>
        <end position="25"/>
    </location>
</feature>
<sequence>MHHLCSRKRAHPDRGNISRSTPSSHPGLALPAIQPTFIYFFAIANCRQEKLLLSGSLNSGREPGSYASPVQQEARPSGQGNISRSTPSSHPGLALPAIQPTFIYFLPLYVTVQRFPNGAAINKAGTRLCIRR</sequence>
<accession>A0AAV4TTE0</accession>
<evidence type="ECO:0000313" key="2">
    <source>
        <dbReference type="EMBL" id="GIY49873.1"/>
    </source>
</evidence>
<protein>
    <submittedName>
        <fullName evidence="2">Uncharacterized protein</fullName>
    </submittedName>
</protein>
<evidence type="ECO:0000256" key="1">
    <source>
        <dbReference type="SAM" id="MobiDB-lite"/>
    </source>
</evidence>
<keyword evidence="3" id="KW-1185">Reference proteome</keyword>
<reference evidence="2 3" key="1">
    <citation type="submission" date="2021-06" db="EMBL/GenBank/DDBJ databases">
        <title>Caerostris extrusa draft genome.</title>
        <authorList>
            <person name="Kono N."/>
            <person name="Arakawa K."/>
        </authorList>
    </citation>
    <scope>NUCLEOTIDE SEQUENCE [LARGE SCALE GENOMIC DNA]</scope>
</reference>